<comment type="similarity">
    <text evidence="1">Belongs to the LysR transcriptional regulatory family.</text>
</comment>
<dbReference type="PANTHER" id="PTHR30118">
    <property type="entry name" value="HTH-TYPE TRANSCRIPTIONAL REGULATOR LEUO-RELATED"/>
    <property type="match status" value="1"/>
</dbReference>
<dbReference type="InterPro" id="IPR036390">
    <property type="entry name" value="WH_DNA-bd_sf"/>
</dbReference>
<organism evidence="6 7">
    <name type="scientific">Paraburkholderia metrosideri</name>
    <dbReference type="NCBI Taxonomy" id="580937"/>
    <lineage>
        <taxon>Bacteria</taxon>
        <taxon>Pseudomonadati</taxon>
        <taxon>Pseudomonadota</taxon>
        <taxon>Betaproteobacteria</taxon>
        <taxon>Burkholderiales</taxon>
        <taxon>Burkholderiaceae</taxon>
        <taxon>Paraburkholderia</taxon>
    </lineage>
</organism>
<keyword evidence="7" id="KW-1185">Reference proteome</keyword>
<dbReference type="InterPro" id="IPR036388">
    <property type="entry name" value="WH-like_DNA-bd_sf"/>
</dbReference>
<dbReference type="Proteomes" id="UP001629432">
    <property type="component" value="Unassembled WGS sequence"/>
</dbReference>
<dbReference type="Gene3D" id="3.40.190.10">
    <property type="entry name" value="Periplasmic binding protein-like II"/>
    <property type="match status" value="2"/>
</dbReference>
<dbReference type="Pfam" id="PF00126">
    <property type="entry name" value="HTH_1"/>
    <property type="match status" value="1"/>
</dbReference>
<dbReference type="InterPro" id="IPR050389">
    <property type="entry name" value="LysR-type_TF"/>
</dbReference>
<evidence type="ECO:0000313" key="6">
    <source>
        <dbReference type="EMBL" id="MFM0637465.1"/>
    </source>
</evidence>
<dbReference type="InterPro" id="IPR005119">
    <property type="entry name" value="LysR_subst-bd"/>
</dbReference>
<dbReference type="EMBL" id="JAQQCF010000009">
    <property type="protein sequence ID" value="MFM0637465.1"/>
    <property type="molecule type" value="Genomic_DNA"/>
</dbReference>
<sequence>MTPPDLNFLYVIQALADERSVSRAADRLGLTQPAVSHALGKLRTLFQDDLFVRAGSVMAPTPVGERLIEGVAHVLNVVQQEIWSAKSFDASTSTRTFSVCLSDMGVIVLLPRLLAALRERAPLASLKPIQVPSLELASALQDGAVDLAIGYLGKLGENLRQQPLFRRSLVGIVRGGKTRKKVRMTLEQFMEKKHVVAGTLALTNQLLEKELRRHGARLKVGVDVPYLLAVPSLVATSDFVAAVPDELADLFARLANVDVFELPIELPDLTVQQFWHARYHNDAGHRWFRGLVNETLRQDGGKTKVSRREE</sequence>
<keyword evidence="3" id="KW-0238">DNA-binding</keyword>
<dbReference type="SUPFAM" id="SSF53850">
    <property type="entry name" value="Periplasmic binding protein-like II"/>
    <property type="match status" value="1"/>
</dbReference>
<dbReference type="Gene3D" id="1.10.10.10">
    <property type="entry name" value="Winged helix-like DNA-binding domain superfamily/Winged helix DNA-binding domain"/>
    <property type="match status" value="1"/>
</dbReference>
<dbReference type="PANTHER" id="PTHR30118:SF15">
    <property type="entry name" value="TRANSCRIPTIONAL REGULATORY PROTEIN"/>
    <property type="match status" value="1"/>
</dbReference>
<keyword evidence="4" id="KW-0804">Transcription</keyword>
<name>A0ABW9DQ20_9BURK</name>
<reference evidence="6 7" key="1">
    <citation type="journal article" date="2024" name="Chem. Sci.">
        <title>Discovery of megapolipeptins by genome mining of a Burkholderiales bacteria collection.</title>
        <authorList>
            <person name="Paulo B.S."/>
            <person name="Recchia M.J.J."/>
            <person name="Lee S."/>
            <person name="Fergusson C.H."/>
            <person name="Romanowski S.B."/>
            <person name="Hernandez A."/>
            <person name="Krull N."/>
            <person name="Liu D.Y."/>
            <person name="Cavanagh H."/>
            <person name="Bos A."/>
            <person name="Gray C.A."/>
            <person name="Murphy B.T."/>
            <person name="Linington R.G."/>
            <person name="Eustaquio A.S."/>
        </authorList>
    </citation>
    <scope>NUCLEOTIDE SEQUENCE [LARGE SCALE GENOMIC DNA]</scope>
    <source>
        <strain evidence="6 7">RL17-338-BIC-A</strain>
    </source>
</reference>
<accession>A0ABW9DQ20</accession>
<evidence type="ECO:0000256" key="2">
    <source>
        <dbReference type="ARBA" id="ARBA00023015"/>
    </source>
</evidence>
<evidence type="ECO:0000256" key="3">
    <source>
        <dbReference type="ARBA" id="ARBA00023125"/>
    </source>
</evidence>
<dbReference type="CDD" id="cd08459">
    <property type="entry name" value="PBP2_DntR_NahR_LinR_like"/>
    <property type="match status" value="1"/>
</dbReference>
<dbReference type="SUPFAM" id="SSF46785">
    <property type="entry name" value="Winged helix' DNA-binding domain"/>
    <property type="match status" value="1"/>
</dbReference>
<keyword evidence="2" id="KW-0805">Transcription regulation</keyword>
<dbReference type="RefSeq" id="WP_408240179.1">
    <property type="nucleotide sequence ID" value="NZ_JAQQCF010000009.1"/>
</dbReference>
<feature type="domain" description="HTH lysR-type" evidence="5">
    <location>
        <begin position="4"/>
        <end position="61"/>
    </location>
</feature>
<evidence type="ECO:0000259" key="5">
    <source>
        <dbReference type="PROSITE" id="PS50931"/>
    </source>
</evidence>
<dbReference type="Pfam" id="PF03466">
    <property type="entry name" value="LysR_substrate"/>
    <property type="match status" value="1"/>
</dbReference>
<dbReference type="PROSITE" id="PS50931">
    <property type="entry name" value="HTH_LYSR"/>
    <property type="match status" value="1"/>
</dbReference>
<evidence type="ECO:0000313" key="7">
    <source>
        <dbReference type="Proteomes" id="UP001629432"/>
    </source>
</evidence>
<proteinExistence type="inferred from homology"/>
<evidence type="ECO:0000256" key="4">
    <source>
        <dbReference type="ARBA" id="ARBA00023163"/>
    </source>
</evidence>
<evidence type="ECO:0000256" key="1">
    <source>
        <dbReference type="ARBA" id="ARBA00009437"/>
    </source>
</evidence>
<dbReference type="PRINTS" id="PR00039">
    <property type="entry name" value="HTHLYSR"/>
</dbReference>
<comment type="caution">
    <text evidence="6">The sequence shown here is derived from an EMBL/GenBank/DDBJ whole genome shotgun (WGS) entry which is preliminary data.</text>
</comment>
<gene>
    <name evidence="6" type="ORF">PQQ63_12245</name>
</gene>
<protein>
    <submittedName>
        <fullName evidence="6">LysR family transcriptional regulator</fullName>
    </submittedName>
</protein>
<dbReference type="InterPro" id="IPR000847">
    <property type="entry name" value="LysR_HTH_N"/>
</dbReference>